<gene>
    <name evidence="1" type="ORF">OA50_05013</name>
</gene>
<name>A0A0B3RRI8_9RHOB</name>
<comment type="caution">
    <text evidence="1">The sequence shown here is derived from an EMBL/GenBank/DDBJ whole genome shotgun (WGS) entry which is preliminary data.</text>
</comment>
<evidence type="ECO:0000313" key="1">
    <source>
        <dbReference type="EMBL" id="KHQ50502.1"/>
    </source>
</evidence>
<dbReference type="RefSeq" id="WP_043146163.1">
    <property type="nucleotide sequence ID" value="NZ_JSUQ01000026.1"/>
</dbReference>
<keyword evidence="2" id="KW-1185">Reference proteome</keyword>
<dbReference type="Pfam" id="PF12686">
    <property type="entry name" value="DUF3800"/>
    <property type="match status" value="1"/>
</dbReference>
<proteinExistence type="predicted"/>
<protein>
    <recommendedName>
        <fullName evidence="3">DUF3800 domain-containing protein</fullName>
    </recommendedName>
</protein>
<dbReference type="AlphaFoldDB" id="A0A0B3RRI8"/>
<dbReference type="Proteomes" id="UP000030960">
    <property type="component" value="Unassembled WGS sequence"/>
</dbReference>
<dbReference type="OrthoDB" id="7605133at2"/>
<dbReference type="EMBL" id="JSUQ01000026">
    <property type="protein sequence ID" value="KHQ50502.1"/>
    <property type="molecule type" value="Genomic_DNA"/>
</dbReference>
<sequence>MYIAYFDEVKAMPQHGRNHYLVGGLAVPMERIGTLERAVTELSNEVFGTTDLTVDTEFHASYCYFGKGNFKGRPPAERIEIIARLARLIGEADGVKRVYAAIQRQKLYNEEQAAEFAFAHFVERMELAIPRAEPCILIGDLDDEQATNMVKDFSRFRQRGTPWAYGIELQSVVDSVHFCRSHHSRLLQLADIYMFIVSGRYGGRTGWMKEALGKALEGIDLYAHRYKEWPK</sequence>
<evidence type="ECO:0000313" key="2">
    <source>
        <dbReference type="Proteomes" id="UP000030960"/>
    </source>
</evidence>
<dbReference type="InterPro" id="IPR024524">
    <property type="entry name" value="DUF3800"/>
</dbReference>
<organism evidence="1 2">
    <name type="scientific">Mameliella alba</name>
    <dbReference type="NCBI Taxonomy" id="561184"/>
    <lineage>
        <taxon>Bacteria</taxon>
        <taxon>Pseudomonadati</taxon>
        <taxon>Pseudomonadota</taxon>
        <taxon>Alphaproteobacteria</taxon>
        <taxon>Rhodobacterales</taxon>
        <taxon>Roseobacteraceae</taxon>
        <taxon>Mameliella</taxon>
    </lineage>
</organism>
<reference evidence="1 2" key="1">
    <citation type="submission" date="2014-10" db="EMBL/GenBank/DDBJ databases">
        <title>Genome sequence of Ponticoccus sp. strain UMTAT08 isolated from clonal culture of toxic dinoflagellate Alexandrium tamiyavanichii.</title>
        <authorList>
            <person name="Gan H.Y."/>
            <person name="Muhd D.-D."/>
            <person name="Mohd Noor M.E."/>
            <person name="Yeong Y.S."/>
            <person name="Usup G."/>
        </authorList>
    </citation>
    <scope>NUCLEOTIDE SEQUENCE [LARGE SCALE GENOMIC DNA]</scope>
    <source>
        <strain evidence="1 2">UMTAT08</strain>
    </source>
</reference>
<accession>A0A0B3RRI8</accession>
<evidence type="ECO:0008006" key="3">
    <source>
        <dbReference type="Google" id="ProtNLM"/>
    </source>
</evidence>